<gene>
    <name evidence="2" type="ORF">DQG23_08870</name>
</gene>
<dbReference type="InterPro" id="IPR017195">
    <property type="entry name" value="ABC_thiamin-permease_prd"/>
</dbReference>
<dbReference type="OrthoDB" id="8017424at2"/>
<proteinExistence type="predicted"/>
<feature type="transmembrane region" description="Helical" evidence="1">
    <location>
        <begin position="86"/>
        <end position="108"/>
    </location>
</feature>
<dbReference type="RefSeq" id="WP_113030444.1">
    <property type="nucleotide sequence ID" value="NZ_QMFB01000003.1"/>
</dbReference>
<evidence type="ECO:0000256" key="1">
    <source>
        <dbReference type="SAM" id="Phobius"/>
    </source>
</evidence>
<keyword evidence="1" id="KW-0472">Membrane</keyword>
<feature type="transmembrane region" description="Helical" evidence="1">
    <location>
        <begin position="45"/>
        <end position="62"/>
    </location>
</feature>
<feature type="transmembrane region" description="Helical" evidence="1">
    <location>
        <begin position="115"/>
        <end position="135"/>
    </location>
</feature>
<feature type="transmembrane region" description="Helical" evidence="1">
    <location>
        <begin position="147"/>
        <end position="170"/>
    </location>
</feature>
<protein>
    <submittedName>
        <fullName evidence="2">Thiamine ABC transporter permease</fullName>
    </submittedName>
</protein>
<accession>A0A329MQF1</accession>
<dbReference type="Pfam" id="PF09819">
    <property type="entry name" value="ABC_cobalt"/>
    <property type="match status" value="1"/>
</dbReference>
<keyword evidence="3" id="KW-1185">Reference proteome</keyword>
<dbReference type="AlphaFoldDB" id="A0A329MQF1"/>
<reference evidence="2 3" key="1">
    <citation type="journal article" date="2009" name="Int. J. Syst. Evol. Microbiol.">
        <title>Paenibacillus contaminans sp. nov., isolated from a contaminated laboratory plate.</title>
        <authorList>
            <person name="Chou J.H."/>
            <person name="Lee J.H."/>
            <person name="Lin M.C."/>
            <person name="Chang P.S."/>
            <person name="Arun A.B."/>
            <person name="Young C.C."/>
            <person name="Chen W.M."/>
        </authorList>
    </citation>
    <scope>NUCLEOTIDE SEQUENCE [LARGE SCALE GENOMIC DNA]</scope>
    <source>
        <strain evidence="2 3">CKOBP-6</strain>
    </source>
</reference>
<name>A0A329MQF1_9BACL</name>
<evidence type="ECO:0000313" key="3">
    <source>
        <dbReference type="Proteomes" id="UP000250369"/>
    </source>
</evidence>
<comment type="caution">
    <text evidence="2">The sequence shown here is derived from an EMBL/GenBank/DDBJ whole genome shotgun (WGS) entry which is preliminary data.</text>
</comment>
<sequence>MGKGKGLKLADILVTVVIAVVFGIVYKLWGPLYDAAKPFGIRLEELIYGMWFIAGTVAALLIRKPGVALLAEVAAASAELVTGSQYGVSVLLSGVLQGLFAELAFAAFGYRRFTIGVASLAAIGSSAGSLIMDFYNNYITDLSAWNLTLMIGARTIGSIIICGFFAYYLVKALEATGVTKQLRPVSNEDYKALDN</sequence>
<keyword evidence="1" id="KW-1133">Transmembrane helix</keyword>
<feature type="transmembrane region" description="Helical" evidence="1">
    <location>
        <begin position="12"/>
        <end position="33"/>
    </location>
</feature>
<dbReference type="Proteomes" id="UP000250369">
    <property type="component" value="Unassembled WGS sequence"/>
</dbReference>
<dbReference type="EMBL" id="QMFB01000003">
    <property type="protein sequence ID" value="RAV22135.1"/>
    <property type="molecule type" value="Genomic_DNA"/>
</dbReference>
<keyword evidence="1" id="KW-0812">Transmembrane</keyword>
<evidence type="ECO:0000313" key="2">
    <source>
        <dbReference type="EMBL" id="RAV22135.1"/>
    </source>
</evidence>
<organism evidence="2 3">
    <name type="scientific">Paenibacillus contaminans</name>
    <dbReference type="NCBI Taxonomy" id="450362"/>
    <lineage>
        <taxon>Bacteria</taxon>
        <taxon>Bacillati</taxon>
        <taxon>Bacillota</taxon>
        <taxon>Bacilli</taxon>
        <taxon>Bacillales</taxon>
        <taxon>Paenibacillaceae</taxon>
        <taxon>Paenibacillus</taxon>
    </lineage>
</organism>
<dbReference type="PIRSF" id="PIRSF037394">
    <property type="entry name" value="ABC_thiamine-permease_YkoE_prd"/>
    <property type="match status" value="1"/>
</dbReference>